<accession>A0A1C6W011</accession>
<dbReference type="GO" id="GO:0005524">
    <property type="term" value="F:ATP binding"/>
    <property type="evidence" value="ECO:0007669"/>
    <property type="project" value="UniProtKB-KW"/>
</dbReference>
<dbReference type="InterPro" id="IPR003593">
    <property type="entry name" value="AAA+_ATPase"/>
</dbReference>
<gene>
    <name evidence="5" type="ORF">GA0070603_6125</name>
</gene>
<dbReference type="OrthoDB" id="3176024at2"/>
<dbReference type="EMBL" id="FMIB01000002">
    <property type="protein sequence ID" value="SCL71925.1"/>
    <property type="molecule type" value="Genomic_DNA"/>
</dbReference>
<proteinExistence type="predicted"/>
<dbReference type="Gene3D" id="3.40.50.300">
    <property type="entry name" value="P-loop containing nucleotide triphosphate hydrolases"/>
    <property type="match status" value="1"/>
</dbReference>
<dbReference type="RefSeq" id="WP_091321128.1">
    <property type="nucleotide sequence ID" value="NZ_FMIB01000002.1"/>
</dbReference>
<keyword evidence="1" id="KW-0813">Transport</keyword>
<dbReference type="PROSITE" id="PS00211">
    <property type="entry name" value="ABC_TRANSPORTER_1"/>
    <property type="match status" value="1"/>
</dbReference>
<dbReference type="InterPro" id="IPR017871">
    <property type="entry name" value="ABC_transporter-like_CS"/>
</dbReference>
<evidence type="ECO:0000313" key="5">
    <source>
        <dbReference type="EMBL" id="SCL71925.1"/>
    </source>
</evidence>
<reference evidence="6" key="1">
    <citation type="submission" date="2016-06" db="EMBL/GenBank/DDBJ databases">
        <authorList>
            <person name="Varghese N."/>
            <person name="Submissions Spin"/>
        </authorList>
    </citation>
    <scope>NUCLEOTIDE SEQUENCE [LARGE SCALE GENOMIC DNA]</scope>
    <source>
        <strain evidence="6">DSM 44151</strain>
    </source>
</reference>
<dbReference type="AlphaFoldDB" id="A0A1C6W011"/>
<dbReference type="CDD" id="cd03255">
    <property type="entry name" value="ABC_MJ0796_LolCDE_FtsE"/>
    <property type="match status" value="1"/>
</dbReference>
<evidence type="ECO:0000259" key="4">
    <source>
        <dbReference type="PROSITE" id="PS50893"/>
    </source>
</evidence>
<dbReference type="GeneID" id="43282729"/>
<dbReference type="Proteomes" id="UP000198605">
    <property type="component" value="Unassembled WGS sequence"/>
</dbReference>
<evidence type="ECO:0000256" key="3">
    <source>
        <dbReference type="ARBA" id="ARBA00022840"/>
    </source>
</evidence>
<dbReference type="FunFam" id="3.40.50.300:FF:000032">
    <property type="entry name" value="Export ABC transporter ATP-binding protein"/>
    <property type="match status" value="1"/>
</dbReference>
<dbReference type="GO" id="GO:0005886">
    <property type="term" value="C:plasma membrane"/>
    <property type="evidence" value="ECO:0007669"/>
    <property type="project" value="TreeGrafter"/>
</dbReference>
<dbReference type="SMART" id="SM00382">
    <property type="entry name" value="AAA"/>
    <property type="match status" value="1"/>
</dbReference>
<dbReference type="PROSITE" id="PS50893">
    <property type="entry name" value="ABC_TRANSPORTER_2"/>
    <property type="match status" value="1"/>
</dbReference>
<dbReference type="GO" id="GO:0016887">
    <property type="term" value="F:ATP hydrolysis activity"/>
    <property type="evidence" value="ECO:0007669"/>
    <property type="project" value="InterPro"/>
</dbReference>
<dbReference type="InterPro" id="IPR003439">
    <property type="entry name" value="ABC_transporter-like_ATP-bd"/>
</dbReference>
<evidence type="ECO:0000313" key="6">
    <source>
        <dbReference type="Proteomes" id="UP000198605"/>
    </source>
</evidence>
<dbReference type="GO" id="GO:0022857">
    <property type="term" value="F:transmembrane transporter activity"/>
    <property type="evidence" value="ECO:0007669"/>
    <property type="project" value="UniProtKB-ARBA"/>
</dbReference>
<dbReference type="InterPro" id="IPR027417">
    <property type="entry name" value="P-loop_NTPase"/>
</dbReference>
<dbReference type="InterPro" id="IPR017911">
    <property type="entry name" value="MacB-like_ATP-bd"/>
</dbReference>
<name>A0A1C6W011_9ACTN</name>
<dbReference type="PANTHER" id="PTHR24220">
    <property type="entry name" value="IMPORT ATP-BINDING PROTEIN"/>
    <property type="match status" value="1"/>
</dbReference>
<organism evidence="5 6">
    <name type="scientific">Micromonospora chersina</name>
    <dbReference type="NCBI Taxonomy" id="47854"/>
    <lineage>
        <taxon>Bacteria</taxon>
        <taxon>Bacillati</taxon>
        <taxon>Actinomycetota</taxon>
        <taxon>Actinomycetes</taxon>
        <taxon>Micromonosporales</taxon>
        <taxon>Micromonosporaceae</taxon>
        <taxon>Micromonospora</taxon>
    </lineage>
</organism>
<dbReference type="InterPro" id="IPR015854">
    <property type="entry name" value="ABC_transpr_LolD-like"/>
</dbReference>
<sequence>MPTDTIAITLDGVSRTYHSRAGQVPALRGVTHRFRRGTFTAVMGPSGSGKSTLLQLAAGLDRPSRGRVTIGDTDLGRLDETALTSFRRTAMAFVFQSYNLLDALTAYDNVALPARLAGQPIDRAAVLDALRRVGLHDLAHRRPPELSGGQQQRVAIARALYSRPAVLFADEPTGALDRGTGRVVLHLLREVADDGQTVVMVTHDPLAASYADEVLFLADGRLVARLHGADAAQVAQRMNDLERVTEPDGGQR</sequence>
<dbReference type="GO" id="GO:0098796">
    <property type="term" value="C:membrane protein complex"/>
    <property type="evidence" value="ECO:0007669"/>
    <property type="project" value="UniProtKB-ARBA"/>
</dbReference>
<dbReference type="Pfam" id="PF00005">
    <property type="entry name" value="ABC_tran"/>
    <property type="match status" value="1"/>
</dbReference>
<keyword evidence="2" id="KW-0547">Nucleotide-binding</keyword>
<dbReference type="SUPFAM" id="SSF52540">
    <property type="entry name" value="P-loop containing nucleoside triphosphate hydrolases"/>
    <property type="match status" value="1"/>
</dbReference>
<protein>
    <submittedName>
        <fullName evidence="5">Putative ABC transport system ATP-binding protein</fullName>
    </submittedName>
</protein>
<evidence type="ECO:0000256" key="2">
    <source>
        <dbReference type="ARBA" id="ARBA00022741"/>
    </source>
</evidence>
<feature type="domain" description="ABC transporter" evidence="4">
    <location>
        <begin position="8"/>
        <end position="244"/>
    </location>
</feature>
<keyword evidence="6" id="KW-1185">Reference proteome</keyword>
<keyword evidence="3 5" id="KW-0067">ATP-binding</keyword>
<dbReference type="PANTHER" id="PTHR24220:SF685">
    <property type="entry name" value="ABC TRANSPORTER RELATED"/>
    <property type="match status" value="1"/>
</dbReference>
<evidence type="ECO:0000256" key="1">
    <source>
        <dbReference type="ARBA" id="ARBA00022448"/>
    </source>
</evidence>
<dbReference type="STRING" id="47854.GA0070603_6125"/>